<accession>A0A150FVL7</accession>
<dbReference type="OrthoDB" id="1930760at2759"/>
<comment type="caution">
    <text evidence="1">The sequence shown here is derived from an EMBL/GenBank/DDBJ whole genome shotgun (WGS) entry which is preliminary data.</text>
</comment>
<name>A0A150FVL7_GONPE</name>
<gene>
    <name evidence="1" type="ORF">GPECTOR_342g83</name>
</gene>
<evidence type="ECO:0008006" key="3">
    <source>
        <dbReference type="Google" id="ProtNLM"/>
    </source>
</evidence>
<evidence type="ECO:0000313" key="2">
    <source>
        <dbReference type="Proteomes" id="UP000075714"/>
    </source>
</evidence>
<protein>
    <recommendedName>
        <fullName evidence="3">DSBA-like thioredoxin domain-containing protein</fullName>
    </recommendedName>
</protein>
<evidence type="ECO:0000313" key="1">
    <source>
        <dbReference type="EMBL" id="KXZ41652.1"/>
    </source>
</evidence>
<reference evidence="2" key="1">
    <citation type="journal article" date="2016" name="Nat. Commun.">
        <title>The Gonium pectorale genome demonstrates co-option of cell cycle regulation during the evolution of multicellularity.</title>
        <authorList>
            <person name="Hanschen E.R."/>
            <person name="Marriage T.N."/>
            <person name="Ferris P.J."/>
            <person name="Hamaji T."/>
            <person name="Toyoda A."/>
            <person name="Fujiyama A."/>
            <person name="Neme R."/>
            <person name="Noguchi H."/>
            <person name="Minakuchi Y."/>
            <person name="Suzuki M."/>
            <person name="Kawai-Toyooka H."/>
            <person name="Smith D.R."/>
            <person name="Sparks H."/>
            <person name="Anderson J."/>
            <person name="Bakaric R."/>
            <person name="Luria V."/>
            <person name="Karger A."/>
            <person name="Kirschner M.W."/>
            <person name="Durand P.M."/>
            <person name="Michod R.E."/>
            <person name="Nozaki H."/>
            <person name="Olson B.J."/>
        </authorList>
    </citation>
    <scope>NUCLEOTIDE SEQUENCE [LARGE SCALE GENOMIC DNA]</scope>
    <source>
        <strain evidence="2">NIES-2863</strain>
    </source>
</reference>
<sequence>MASDLGLAERANDLLFARTYEQGGNVSLVDELLDVAEALGMQRGAVRRELLRGDGGALRASVLERDAAAKQRWAGLGRVVGLRIQAVPHFIIAAGPASRTKYALNGAHQTSDLLGAMERVAAEESLAGAIAASRPAGAALPYGGLMAHASPLTASHALATC</sequence>
<keyword evidence="2" id="KW-1185">Reference proteome</keyword>
<dbReference type="STRING" id="33097.A0A150FVL7"/>
<organism evidence="1 2">
    <name type="scientific">Gonium pectorale</name>
    <name type="common">Green alga</name>
    <dbReference type="NCBI Taxonomy" id="33097"/>
    <lineage>
        <taxon>Eukaryota</taxon>
        <taxon>Viridiplantae</taxon>
        <taxon>Chlorophyta</taxon>
        <taxon>core chlorophytes</taxon>
        <taxon>Chlorophyceae</taxon>
        <taxon>CS clade</taxon>
        <taxon>Chlamydomonadales</taxon>
        <taxon>Volvocaceae</taxon>
        <taxon>Gonium</taxon>
    </lineage>
</organism>
<dbReference type="Gene3D" id="3.40.30.10">
    <property type="entry name" value="Glutaredoxin"/>
    <property type="match status" value="1"/>
</dbReference>
<dbReference type="InterPro" id="IPR036249">
    <property type="entry name" value="Thioredoxin-like_sf"/>
</dbReference>
<dbReference type="AlphaFoldDB" id="A0A150FVL7"/>
<dbReference type="EMBL" id="LSYV01000340">
    <property type="protein sequence ID" value="KXZ41652.1"/>
    <property type="molecule type" value="Genomic_DNA"/>
</dbReference>
<dbReference type="Proteomes" id="UP000075714">
    <property type="component" value="Unassembled WGS sequence"/>
</dbReference>
<proteinExistence type="predicted"/>
<dbReference type="SUPFAM" id="SSF52833">
    <property type="entry name" value="Thioredoxin-like"/>
    <property type="match status" value="1"/>
</dbReference>